<keyword evidence="2" id="KW-1133">Transmembrane helix</keyword>
<keyword evidence="2" id="KW-0812">Transmembrane</keyword>
<accession>A0A3D8Q491</accession>
<sequence length="104" mass="11868">MLLGLFSLGILTIIAATINKYYNFTDPYNFSTFIPWYIREISMAMLVANLVLCRPALRTIFHGFELPEWLHFGIHLKKALSSNADCQGSNTDRFESTGSIFSKR</sequence>
<keyword evidence="2" id="KW-0472">Membrane</keyword>
<comment type="caution">
    <text evidence="3">The sequence shown here is derived from an EMBL/GenBank/DDBJ whole genome shotgun (WGS) entry which is preliminary data.</text>
</comment>
<evidence type="ECO:0000313" key="3">
    <source>
        <dbReference type="EMBL" id="RDW56649.1"/>
    </source>
</evidence>
<keyword evidence="4" id="KW-1185">Reference proteome</keyword>
<evidence type="ECO:0000313" key="4">
    <source>
        <dbReference type="Proteomes" id="UP000256328"/>
    </source>
</evidence>
<dbReference type="OrthoDB" id="3903189at2759"/>
<proteinExistence type="predicted"/>
<organism evidence="3 4">
    <name type="scientific">Coleophoma crateriformis</name>
    <dbReference type="NCBI Taxonomy" id="565419"/>
    <lineage>
        <taxon>Eukaryota</taxon>
        <taxon>Fungi</taxon>
        <taxon>Dikarya</taxon>
        <taxon>Ascomycota</taxon>
        <taxon>Pezizomycotina</taxon>
        <taxon>Leotiomycetes</taxon>
        <taxon>Helotiales</taxon>
        <taxon>Dermateaceae</taxon>
        <taxon>Coleophoma</taxon>
    </lineage>
</organism>
<dbReference type="Proteomes" id="UP000256328">
    <property type="component" value="Unassembled WGS sequence"/>
</dbReference>
<evidence type="ECO:0000256" key="2">
    <source>
        <dbReference type="SAM" id="Phobius"/>
    </source>
</evidence>
<feature type="region of interest" description="Disordered" evidence="1">
    <location>
        <begin position="83"/>
        <end position="104"/>
    </location>
</feature>
<gene>
    <name evidence="3" type="ORF">BP5796_13114</name>
</gene>
<feature type="transmembrane region" description="Helical" evidence="2">
    <location>
        <begin position="33"/>
        <end position="52"/>
    </location>
</feature>
<name>A0A3D8Q491_9HELO</name>
<dbReference type="EMBL" id="PDLN01000025">
    <property type="protein sequence ID" value="RDW56649.1"/>
    <property type="molecule type" value="Genomic_DNA"/>
</dbReference>
<dbReference type="AlphaFoldDB" id="A0A3D8Q491"/>
<protein>
    <submittedName>
        <fullName evidence="3">Uncharacterized protein</fullName>
    </submittedName>
</protein>
<evidence type="ECO:0000256" key="1">
    <source>
        <dbReference type="SAM" id="MobiDB-lite"/>
    </source>
</evidence>
<reference evidence="3 4" key="1">
    <citation type="journal article" date="2018" name="IMA Fungus">
        <title>IMA Genome-F 9: Draft genome sequence of Annulohypoxylon stygium, Aspergillus mulundensis, Berkeleyomyces basicola (syn. Thielaviopsis basicola), Ceratocystis smalleyi, two Cercospora beticola strains, Coleophoma cylindrospora, Fusarium fracticaudum, Phialophora cf. hyalina, and Morchella septimelata.</title>
        <authorList>
            <person name="Wingfield B.D."/>
            <person name="Bills G.F."/>
            <person name="Dong Y."/>
            <person name="Huang W."/>
            <person name="Nel W.J."/>
            <person name="Swalarsk-Parry B.S."/>
            <person name="Vaghefi N."/>
            <person name="Wilken P.M."/>
            <person name="An Z."/>
            <person name="de Beer Z.W."/>
            <person name="De Vos L."/>
            <person name="Chen L."/>
            <person name="Duong T.A."/>
            <person name="Gao Y."/>
            <person name="Hammerbacher A."/>
            <person name="Kikkert J.R."/>
            <person name="Li Y."/>
            <person name="Li H."/>
            <person name="Li K."/>
            <person name="Li Q."/>
            <person name="Liu X."/>
            <person name="Ma X."/>
            <person name="Naidoo K."/>
            <person name="Pethybridge S.J."/>
            <person name="Sun J."/>
            <person name="Steenkamp E.T."/>
            <person name="van der Nest M.A."/>
            <person name="van Wyk S."/>
            <person name="Wingfield M.J."/>
            <person name="Xiong C."/>
            <person name="Yue Q."/>
            <person name="Zhang X."/>
        </authorList>
    </citation>
    <scope>NUCLEOTIDE SEQUENCE [LARGE SCALE GENOMIC DNA]</scope>
    <source>
        <strain evidence="3 4">BP5796</strain>
    </source>
</reference>